<dbReference type="SUPFAM" id="SSF81301">
    <property type="entry name" value="Nucleotidyltransferase"/>
    <property type="match status" value="1"/>
</dbReference>
<dbReference type="PANTHER" id="PTHR33933">
    <property type="entry name" value="NUCLEOTIDYLTRANSFERASE"/>
    <property type="match status" value="1"/>
</dbReference>
<dbReference type="InterPro" id="IPR043519">
    <property type="entry name" value="NT_sf"/>
</dbReference>
<organism evidence="3">
    <name type="scientific">Bellilinea caldifistulae</name>
    <dbReference type="NCBI Taxonomy" id="360411"/>
    <lineage>
        <taxon>Bacteria</taxon>
        <taxon>Bacillati</taxon>
        <taxon>Chloroflexota</taxon>
        <taxon>Anaerolineae</taxon>
        <taxon>Anaerolineales</taxon>
        <taxon>Anaerolineaceae</taxon>
        <taxon>Bellilinea</taxon>
    </lineage>
</organism>
<dbReference type="Gene3D" id="3.30.460.10">
    <property type="entry name" value="Beta Polymerase, domain 2"/>
    <property type="match status" value="1"/>
</dbReference>
<evidence type="ECO:0000259" key="2">
    <source>
        <dbReference type="Pfam" id="PF01909"/>
    </source>
</evidence>
<gene>
    <name evidence="3" type="ORF">ENT17_10110</name>
</gene>
<dbReference type="EMBL" id="DSXR01000098">
    <property type="protein sequence ID" value="HGS87960.1"/>
    <property type="molecule type" value="Genomic_DNA"/>
</dbReference>
<name>A0A7C4L0P4_9CHLR</name>
<dbReference type="GO" id="GO:0016779">
    <property type="term" value="F:nucleotidyltransferase activity"/>
    <property type="evidence" value="ECO:0007669"/>
    <property type="project" value="InterPro"/>
</dbReference>
<dbReference type="CDD" id="cd05403">
    <property type="entry name" value="NT_KNTase_like"/>
    <property type="match status" value="1"/>
</dbReference>
<feature type="region of interest" description="Disordered" evidence="1">
    <location>
        <begin position="1"/>
        <end position="21"/>
    </location>
</feature>
<dbReference type="PANTHER" id="PTHR33933:SF1">
    <property type="entry name" value="PROTEIN ADENYLYLTRANSFERASE MNTA-RELATED"/>
    <property type="match status" value="1"/>
</dbReference>
<dbReference type="InterPro" id="IPR052548">
    <property type="entry name" value="Type_VII_TA_antitoxin"/>
</dbReference>
<protein>
    <submittedName>
        <fullName evidence="3">Nucleotidyltransferase domain-containing protein</fullName>
    </submittedName>
</protein>
<comment type="caution">
    <text evidence="3">The sequence shown here is derived from an EMBL/GenBank/DDBJ whole genome shotgun (WGS) entry which is preliminary data.</text>
</comment>
<dbReference type="Pfam" id="PF01909">
    <property type="entry name" value="NTP_transf_2"/>
    <property type="match status" value="1"/>
</dbReference>
<reference evidence="3" key="1">
    <citation type="journal article" date="2020" name="mSystems">
        <title>Genome- and Community-Level Interaction Insights into Carbon Utilization and Element Cycling Functions of Hydrothermarchaeota in Hydrothermal Sediment.</title>
        <authorList>
            <person name="Zhou Z."/>
            <person name="Liu Y."/>
            <person name="Xu W."/>
            <person name="Pan J."/>
            <person name="Luo Z.H."/>
            <person name="Li M."/>
        </authorList>
    </citation>
    <scope>NUCLEOTIDE SEQUENCE [LARGE SCALE GENOMIC DNA]</scope>
    <source>
        <strain evidence="3">SpSt-556</strain>
    </source>
</reference>
<proteinExistence type="predicted"/>
<evidence type="ECO:0000256" key="1">
    <source>
        <dbReference type="SAM" id="MobiDB-lite"/>
    </source>
</evidence>
<keyword evidence="3" id="KW-0808">Transferase</keyword>
<feature type="domain" description="Polymerase nucleotidyl transferase" evidence="2">
    <location>
        <begin position="33"/>
        <end position="107"/>
    </location>
</feature>
<sequence length="124" mass="14157">MKANTHKKPAHSECAAPAGFPPVAESLPQVVQRLVNELRPYQIILFGSYAHGHPTLDSDVDLLIVWDAPQDRRERVRRIERALSPRPFPVDVISKTPEQLQRELPHNFFLREILRSGKVLYESG</sequence>
<accession>A0A7C4L0P4</accession>
<dbReference type="InterPro" id="IPR002934">
    <property type="entry name" value="Polymerase_NTP_transf_dom"/>
</dbReference>
<dbReference type="AlphaFoldDB" id="A0A7C4L0P4"/>
<evidence type="ECO:0000313" key="3">
    <source>
        <dbReference type="EMBL" id="HGS87960.1"/>
    </source>
</evidence>